<dbReference type="GO" id="GO:0005829">
    <property type="term" value="C:cytosol"/>
    <property type="evidence" value="ECO:0007669"/>
    <property type="project" value="InterPro"/>
</dbReference>
<dbReference type="Gene3D" id="3.40.630.20">
    <property type="entry name" value="Peptidase C15, pyroglutamyl peptidase I-like"/>
    <property type="match status" value="1"/>
</dbReference>
<comment type="subunit">
    <text evidence="9">Homotetramer.</text>
</comment>
<evidence type="ECO:0000256" key="6">
    <source>
        <dbReference type="ARBA" id="ARBA00022670"/>
    </source>
</evidence>
<dbReference type="OrthoDB" id="9779738at2"/>
<dbReference type="PROSITE" id="PS01333">
    <property type="entry name" value="PYRASE_GLU"/>
    <property type="match status" value="1"/>
</dbReference>
<evidence type="ECO:0000256" key="1">
    <source>
        <dbReference type="ARBA" id="ARBA00001770"/>
    </source>
</evidence>
<feature type="active site" evidence="9">
    <location>
        <position position="166"/>
    </location>
</feature>
<dbReference type="PANTHER" id="PTHR23402:SF1">
    <property type="entry name" value="PYROGLUTAMYL-PEPTIDASE I"/>
    <property type="match status" value="1"/>
</dbReference>
<evidence type="ECO:0000256" key="3">
    <source>
        <dbReference type="ARBA" id="ARBA00004496"/>
    </source>
</evidence>
<proteinExistence type="inferred from homology"/>
<dbReference type="GO" id="GO:0006508">
    <property type="term" value="P:proteolysis"/>
    <property type="evidence" value="ECO:0007669"/>
    <property type="project" value="UniProtKB-KW"/>
</dbReference>
<evidence type="ECO:0000256" key="4">
    <source>
        <dbReference type="ARBA" id="ARBA00006641"/>
    </source>
</evidence>
<dbReference type="PRINTS" id="PR00706">
    <property type="entry name" value="PYROGLUPTASE"/>
</dbReference>
<organism evidence="12 13">
    <name type="scientific">Turicibacter sanguinis</name>
    <dbReference type="NCBI Taxonomy" id="154288"/>
    <lineage>
        <taxon>Bacteria</taxon>
        <taxon>Bacillati</taxon>
        <taxon>Bacillota</taxon>
        <taxon>Erysipelotrichia</taxon>
        <taxon>Erysipelotrichales</taxon>
        <taxon>Turicibacteraceae</taxon>
        <taxon>Turicibacter</taxon>
    </lineage>
</organism>
<dbReference type="EC" id="3.4.19.3" evidence="9"/>
<keyword evidence="5 9" id="KW-0963">Cytoplasm</keyword>
<dbReference type="SUPFAM" id="SSF53182">
    <property type="entry name" value="Pyrrolidone carboxyl peptidase (pyroglutamate aminopeptidase)"/>
    <property type="match status" value="1"/>
</dbReference>
<dbReference type="InterPro" id="IPR016125">
    <property type="entry name" value="Peptidase_C15-like"/>
</dbReference>
<comment type="catalytic activity">
    <reaction evidence="1 9 10">
        <text>Release of an N-terminal pyroglutamyl group from a polypeptide, the second amino acid generally not being Pro.</text>
        <dbReference type="EC" id="3.4.19.3"/>
    </reaction>
</comment>
<dbReference type="GeneID" id="60060060"/>
<dbReference type="EMBL" id="WMQE01000001">
    <property type="protein sequence ID" value="MTK19915.1"/>
    <property type="molecule type" value="Genomic_DNA"/>
</dbReference>
<dbReference type="GO" id="GO:0016920">
    <property type="term" value="F:pyroglutamyl-peptidase activity"/>
    <property type="evidence" value="ECO:0007669"/>
    <property type="project" value="UniProtKB-UniRule"/>
</dbReference>
<dbReference type="NCBIfam" id="TIGR00504">
    <property type="entry name" value="pyro_pdase"/>
    <property type="match status" value="1"/>
</dbReference>
<dbReference type="PANTHER" id="PTHR23402">
    <property type="entry name" value="PROTEASE FAMILY C15 PYROGLUTAMYL-PEPTIDASE I-RELATED"/>
    <property type="match status" value="1"/>
</dbReference>
<name>A0A173R079_9FIRM</name>
<reference evidence="12 13" key="1">
    <citation type="journal article" date="2019" name="Nat. Med.">
        <title>A library of human gut bacterial isolates paired with longitudinal multiomics data enables mechanistic microbiome research.</title>
        <authorList>
            <person name="Poyet M."/>
            <person name="Groussin M."/>
            <person name="Gibbons S.M."/>
            <person name="Avila-Pacheco J."/>
            <person name="Jiang X."/>
            <person name="Kearney S.M."/>
            <person name="Perrotta A.R."/>
            <person name="Berdy B."/>
            <person name="Zhao S."/>
            <person name="Lieberman T.D."/>
            <person name="Swanson P.K."/>
            <person name="Smith M."/>
            <person name="Roesemann S."/>
            <person name="Alexander J.E."/>
            <person name="Rich S.A."/>
            <person name="Livny J."/>
            <person name="Vlamakis H."/>
            <person name="Clish C."/>
            <person name="Bullock K."/>
            <person name="Deik A."/>
            <person name="Scott J."/>
            <person name="Pierce K.A."/>
            <person name="Xavier R.J."/>
            <person name="Alm E.J."/>
        </authorList>
    </citation>
    <scope>NUCLEOTIDE SEQUENCE [LARGE SCALE GENOMIC DNA]</scope>
    <source>
        <strain evidence="12 13">BIOML-A198</strain>
    </source>
</reference>
<evidence type="ECO:0000313" key="13">
    <source>
        <dbReference type="Proteomes" id="UP000487649"/>
    </source>
</evidence>
<evidence type="ECO:0000256" key="8">
    <source>
        <dbReference type="ARBA" id="ARBA00022807"/>
    </source>
</evidence>
<dbReference type="PROSITE" id="PS01334">
    <property type="entry name" value="PYRASE_CYS"/>
    <property type="match status" value="1"/>
</dbReference>
<feature type="active site" evidence="9 11">
    <location>
        <position position="142"/>
    </location>
</feature>
<dbReference type="Proteomes" id="UP000487649">
    <property type="component" value="Unassembled WGS sequence"/>
</dbReference>
<evidence type="ECO:0000256" key="10">
    <source>
        <dbReference type="PROSITE-ProRule" id="PRU10076"/>
    </source>
</evidence>
<dbReference type="Pfam" id="PF01470">
    <property type="entry name" value="Peptidase_C15"/>
    <property type="match status" value="1"/>
</dbReference>
<keyword evidence="6 9" id="KW-0645">Protease</keyword>
<comment type="caution">
    <text evidence="12">The sequence shown here is derived from an EMBL/GenBank/DDBJ whole genome shotgun (WGS) entry which is preliminary data.</text>
</comment>
<dbReference type="InterPro" id="IPR000816">
    <property type="entry name" value="Peptidase_C15"/>
</dbReference>
<evidence type="ECO:0000256" key="2">
    <source>
        <dbReference type="ARBA" id="ARBA00002280"/>
    </source>
</evidence>
<feature type="active site" evidence="9 10">
    <location>
        <position position="79"/>
    </location>
</feature>
<dbReference type="NCBIfam" id="NF009676">
    <property type="entry name" value="PRK13197.1"/>
    <property type="match status" value="1"/>
</dbReference>
<evidence type="ECO:0000256" key="5">
    <source>
        <dbReference type="ARBA" id="ARBA00022490"/>
    </source>
</evidence>
<protein>
    <recommendedName>
        <fullName evidence="9">Pyrrolidone-carboxylate peptidase</fullName>
        <ecNumber evidence="9">3.4.19.3</ecNumber>
    </recommendedName>
    <alternativeName>
        <fullName evidence="9">5-oxoprolyl-peptidase</fullName>
    </alternativeName>
    <alternativeName>
        <fullName evidence="9">Pyroglutamyl-peptidase I</fullName>
        <shortName evidence="9">PGP-I</shortName>
        <shortName evidence="9">Pyrase</shortName>
    </alternativeName>
</protein>
<keyword evidence="8 9" id="KW-0788">Thiol protease</keyword>
<evidence type="ECO:0000256" key="11">
    <source>
        <dbReference type="PROSITE-ProRule" id="PRU10077"/>
    </source>
</evidence>
<comment type="subcellular location">
    <subcellularLocation>
        <location evidence="3 9">Cytoplasm</location>
    </subcellularLocation>
</comment>
<dbReference type="AlphaFoldDB" id="A0A173R079"/>
<dbReference type="InterPro" id="IPR033694">
    <property type="entry name" value="PGPEP1_Cys_AS"/>
</dbReference>
<evidence type="ECO:0000256" key="7">
    <source>
        <dbReference type="ARBA" id="ARBA00022801"/>
    </source>
</evidence>
<gene>
    <name evidence="9 12" type="primary">pcp</name>
    <name evidence="12" type="ORF">GMA92_00490</name>
</gene>
<comment type="function">
    <text evidence="2 9">Removes 5-oxoproline from various penultimate amino acid residues except L-proline.</text>
</comment>
<evidence type="ECO:0000256" key="9">
    <source>
        <dbReference type="HAMAP-Rule" id="MF_00417"/>
    </source>
</evidence>
<dbReference type="PIRSF" id="PIRSF015592">
    <property type="entry name" value="Prld-crbxl_pptds"/>
    <property type="match status" value="1"/>
</dbReference>
<dbReference type="InterPro" id="IPR029762">
    <property type="entry name" value="PGP-I_bact-type"/>
</dbReference>
<dbReference type="HAMAP" id="MF_00417">
    <property type="entry name" value="Pyrrolid_peptidase"/>
    <property type="match status" value="1"/>
</dbReference>
<dbReference type="InterPro" id="IPR036440">
    <property type="entry name" value="Peptidase_C15-like_sf"/>
</dbReference>
<dbReference type="CDD" id="cd00501">
    <property type="entry name" value="Peptidase_C15"/>
    <property type="match status" value="1"/>
</dbReference>
<comment type="similarity">
    <text evidence="4 9">Belongs to the peptidase C15 family.</text>
</comment>
<dbReference type="RefSeq" id="WP_006785372.1">
    <property type="nucleotide sequence ID" value="NZ_CABJBH010000008.1"/>
</dbReference>
<keyword evidence="7 9" id="KW-0378">Hydrolase</keyword>
<dbReference type="FunFam" id="3.40.630.20:FF:000001">
    <property type="entry name" value="Pyrrolidone-carboxylate peptidase"/>
    <property type="match status" value="1"/>
</dbReference>
<accession>A0A173R079</accession>
<dbReference type="InterPro" id="IPR033693">
    <property type="entry name" value="PGPEP1_Glu_AS"/>
</dbReference>
<sequence>MKKVLVTGFDPFGGEPVNPALMSVMQLPDEILGVQIIKKEIPTVFDKSIEVLYQTLKEEQPDMVICVGQAGGRPNITVERVAINQDDARIPDNEGAQPIDRTIFAEGPAAYFATLPIKAMVQNMKAAGIPAAVSNTAGTFVCNHIMYGALHFAATQQPSLKAGFVHIPYVPMQTVDKPTMPSMSVADIVTGLTILIETGINVDQDVKVTGGAVC</sequence>
<evidence type="ECO:0000313" key="12">
    <source>
        <dbReference type="EMBL" id="MTK19915.1"/>
    </source>
</evidence>